<evidence type="ECO:0000313" key="2">
    <source>
        <dbReference type="EMBL" id="MEE2038624.1"/>
    </source>
</evidence>
<protein>
    <submittedName>
        <fullName evidence="2">Uncharacterized protein</fullName>
    </submittedName>
</protein>
<dbReference type="EMBL" id="JAUZMY010000014">
    <property type="protein sequence ID" value="MEE2038624.1"/>
    <property type="molecule type" value="Genomic_DNA"/>
</dbReference>
<evidence type="ECO:0000313" key="3">
    <source>
        <dbReference type="Proteomes" id="UP001356095"/>
    </source>
</evidence>
<accession>A0ABU7K9Q1</accession>
<evidence type="ECO:0000256" key="1">
    <source>
        <dbReference type="SAM" id="MobiDB-lite"/>
    </source>
</evidence>
<dbReference type="RefSeq" id="WP_330092407.1">
    <property type="nucleotide sequence ID" value="NZ_JAUZMY010000014.1"/>
</dbReference>
<proteinExistence type="predicted"/>
<feature type="compositionally biased region" description="Basic and acidic residues" evidence="1">
    <location>
        <begin position="28"/>
        <end position="38"/>
    </location>
</feature>
<gene>
    <name evidence="2" type="ORF">Q8791_15470</name>
</gene>
<name>A0ABU7K9Q1_9ACTN</name>
<organism evidence="2 3">
    <name type="scientific">Nocardiopsis codii</name>
    <dbReference type="NCBI Taxonomy" id="3065942"/>
    <lineage>
        <taxon>Bacteria</taxon>
        <taxon>Bacillati</taxon>
        <taxon>Actinomycetota</taxon>
        <taxon>Actinomycetes</taxon>
        <taxon>Streptosporangiales</taxon>
        <taxon>Nocardiopsidaceae</taxon>
        <taxon>Nocardiopsis</taxon>
    </lineage>
</organism>
<feature type="region of interest" description="Disordered" evidence="1">
    <location>
        <begin position="1"/>
        <end position="72"/>
    </location>
</feature>
<dbReference type="Proteomes" id="UP001356095">
    <property type="component" value="Unassembled WGS sequence"/>
</dbReference>
<sequence length="72" mass="7557">MTSENSSADGPPAPGVEPGAEVPEADAAEQRTTAHGEGEGWDAPSEESFDHADEADVVEQAFEVGTDDDERR</sequence>
<comment type="caution">
    <text evidence="2">The sequence shown here is derived from an EMBL/GenBank/DDBJ whole genome shotgun (WGS) entry which is preliminary data.</text>
</comment>
<keyword evidence="3" id="KW-1185">Reference proteome</keyword>
<reference evidence="2 3" key="1">
    <citation type="submission" date="2023-08" db="EMBL/GenBank/DDBJ databases">
        <authorList>
            <person name="Girao M."/>
            <person name="Carvalho M.F."/>
        </authorList>
    </citation>
    <scope>NUCLEOTIDE SEQUENCE [LARGE SCALE GENOMIC DNA]</scope>
    <source>
        <strain evidence="2 3">CT-R113</strain>
    </source>
</reference>